<keyword evidence="5" id="KW-0187">Copper transport</keyword>
<keyword evidence="5" id="KW-0813">Transport</keyword>
<keyword evidence="7" id="KW-1185">Reference proteome</keyword>
<dbReference type="OrthoDB" id="73901at2759"/>
<dbReference type="InterPro" id="IPR007274">
    <property type="entry name" value="Cop_transporter"/>
</dbReference>
<organism evidence="6 7">
    <name type="scientific">Aphidius gifuensis</name>
    <name type="common">Parasitoid wasp</name>
    <dbReference type="NCBI Taxonomy" id="684658"/>
    <lineage>
        <taxon>Eukaryota</taxon>
        <taxon>Metazoa</taxon>
        <taxon>Ecdysozoa</taxon>
        <taxon>Arthropoda</taxon>
        <taxon>Hexapoda</taxon>
        <taxon>Insecta</taxon>
        <taxon>Pterygota</taxon>
        <taxon>Neoptera</taxon>
        <taxon>Endopterygota</taxon>
        <taxon>Hymenoptera</taxon>
        <taxon>Apocrita</taxon>
        <taxon>Ichneumonoidea</taxon>
        <taxon>Braconidae</taxon>
        <taxon>Aphidiinae</taxon>
        <taxon>Aphidius</taxon>
    </lineage>
</organism>
<dbReference type="GO" id="GO:0005375">
    <property type="term" value="F:copper ion transmembrane transporter activity"/>
    <property type="evidence" value="ECO:0007669"/>
    <property type="project" value="UniProtKB-UniRule"/>
</dbReference>
<comment type="subcellular location">
    <subcellularLocation>
        <location evidence="1 5">Membrane</location>
        <topology evidence="1 5">Multi-pass membrane protein</topology>
    </subcellularLocation>
</comment>
<protein>
    <recommendedName>
        <fullName evidence="5">Copper transport protein</fullName>
    </recommendedName>
</protein>
<dbReference type="PANTHER" id="PTHR12483:SF27">
    <property type="entry name" value="COPPER TRANSPORT PROTEIN CTR1"/>
    <property type="match status" value="1"/>
</dbReference>
<sequence length="200" mass="21883">MMMRMSFWFGTDLGTFLFSGINVNTVGCFIATCIVIGVLAIAYEGMKTLQLKLHKKSKASMMANTTRSNENSSLLSKIVPSIPSSSSVWHALGQWLLEVLHFSLHNTLGYILMLAAMTYNVYICMALVIGAAIGYFVFGIALLDLNLSEIRQTYNSISCEPECSDAIVPVERQQSTVSNIAEQIVSEINADVHGSSSQQV</sequence>
<name>A0A834Y347_APHGI</name>
<keyword evidence="2 5" id="KW-0812">Transmembrane</keyword>
<dbReference type="EMBL" id="JACMRX010000001">
    <property type="protein sequence ID" value="KAF7997751.1"/>
    <property type="molecule type" value="Genomic_DNA"/>
</dbReference>
<dbReference type="Pfam" id="PF04145">
    <property type="entry name" value="Ctr"/>
    <property type="match status" value="1"/>
</dbReference>
<dbReference type="PANTHER" id="PTHR12483">
    <property type="entry name" value="SOLUTE CARRIER FAMILY 31 COPPER TRANSPORTERS"/>
    <property type="match status" value="1"/>
</dbReference>
<comment type="similarity">
    <text evidence="5">Belongs to the copper transporter (Ctr) (TC 1.A.56) family. SLC31A subfamily.</text>
</comment>
<dbReference type="Proteomes" id="UP000639338">
    <property type="component" value="Unassembled WGS sequence"/>
</dbReference>
<dbReference type="AlphaFoldDB" id="A0A834Y347"/>
<evidence type="ECO:0000256" key="5">
    <source>
        <dbReference type="RuleBase" id="RU367022"/>
    </source>
</evidence>
<feature type="transmembrane region" description="Helical" evidence="5">
    <location>
        <begin position="20"/>
        <end position="43"/>
    </location>
</feature>
<gene>
    <name evidence="6" type="ORF">HCN44_009149</name>
</gene>
<keyword evidence="4 5" id="KW-0472">Membrane</keyword>
<evidence type="ECO:0000256" key="1">
    <source>
        <dbReference type="ARBA" id="ARBA00004141"/>
    </source>
</evidence>
<keyword evidence="3 5" id="KW-1133">Transmembrane helix</keyword>
<evidence type="ECO:0000313" key="7">
    <source>
        <dbReference type="Proteomes" id="UP000639338"/>
    </source>
</evidence>
<keyword evidence="5" id="KW-0186">Copper</keyword>
<reference evidence="6 7" key="1">
    <citation type="submission" date="2020-08" db="EMBL/GenBank/DDBJ databases">
        <title>Aphidius gifuensis genome sequencing and assembly.</title>
        <authorList>
            <person name="Du Z."/>
        </authorList>
    </citation>
    <scope>NUCLEOTIDE SEQUENCE [LARGE SCALE GENOMIC DNA]</scope>
    <source>
        <strain evidence="6">YNYX2018</strain>
        <tissue evidence="6">Adults</tissue>
    </source>
</reference>
<evidence type="ECO:0000256" key="3">
    <source>
        <dbReference type="ARBA" id="ARBA00022989"/>
    </source>
</evidence>
<feature type="transmembrane region" description="Helical" evidence="5">
    <location>
        <begin position="119"/>
        <end position="143"/>
    </location>
</feature>
<accession>A0A834Y347</accession>
<evidence type="ECO:0000256" key="4">
    <source>
        <dbReference type="ARBA" id="ARBA00023136"/>
    </source>
</evidence>
<keyword evidence="5" id="KW-0406">Ion transport</keyword>
<proteinExistence type="inferred from homology"/>
<dbReference type="GO" id="GO:0005886">
    <property type="term" value="C:plasma membrane"/>
    <property type="evidence" value="ECO:0007669"/>
    <property type="project" value="TreeGrafter"/>
</dbReference>
<evidence type="ECO:0000313" key="6">
    <source>
        <dbReference type="EMBL" id="KAF7997751.1"/>
    </source>
</evidence>
<comment type="caution">
    <text evidence="6">The sequence shown here is derived from an EMBL/GenBank/DDBJ whole genome shotgun (WGS) entry which is preliminary data.</text>
</comment>
<evidence type="ECO:0000256" key="2">
    <source>
        <dbReference type="ARBA" id="ARBA00022692"/>
    </source>
</evidence>